<name>A0A2K9LLD6_9GAMM</name>
<keyword evidence="1" id="KW-0732">Signal</keyword>
<evidence type="ECO:0000256" key="1">
    <source>
        <dbReference type="SAM" id="SignalP"/>
    </source>
</evidence>
<dbReference type="EMBL" id="CP022684">
    <property type="protein sequence ID" value="AUM13166.1"/>
    <property type="molecule type" value="Genomic_DNA"/>
</dbReference>
<feature type="signal peptide" evidence="1">
    <location>
        <begin position="1"/>
        <end position="26"/>
    </location>
</feature>
<keyword evidence="3" id="KW-1185">Reference proteome</keyword>
<feature type="chain" id="PRO_5014713831" evidence="1">
    <location>
        <begin position="27"/>
        <end position="401"/>
    </location>
</feature>
<gene>
    <name evidence="2" type="ORF">Kalk_12335</name>
</gene>
<dbReference type="RefSeq" id="WP_101894544.1">
    <property type="nucleotide sequence ID" value="NZ_CP022684.1"/>
</dbReference>
<sequence length="401" mass="44793">MSNTRTKWMLWISLVLIMQSACWSQAAQQQTDLERPLVAWAGLSLSGSSNKLDILYPRVMKYQVRANQLLYSTLKGVRPEYYQLVTDDKVDLRKGNSLAMTLMVDSENVVVRQLAGLHQAVVEISASVLVYDVASDEKAVVASFPVGLGPYVETYEHSAPTPQQLDRLVEGYLFGGLSNLEAGLIETAISNMQSADIKYRYAAKIGIGSVAIAEEAAALMAPNFGSDQNVMEAYIARQTARLLSTSQKVSVIPYRVDSAVAQMVLRFTGKKTTVLLELPEPDYQLSVNVERFARKLTQENKHEQLFVYAARATIGIDDDFGDQVYQESMKNYVHKKILRSQPNINEWVVYRGALENLTLTFFQQLAAPQAGWFNLQGFEGDQRKQVQSDLLAAAEVLEQCR</sequence>
<dbReference type="AlphaFoldDB" id="A0A2K9LLD6"/>
<accession>A0A2K9LLD6</accession>
<dbReference type="Proteomes" id="UP000235116">
    <property type="component" value="Chromosome"/>
</dbReference>
<evidence type="ECO:0000313" key="2">
    <source>
        <dbReference type="EMBL" id="AUM13166.1"/>
    </source>
</evidence>
<dbReference type="KEGG" id="kak:Kalk_12335"/>
<dbReference type="OrthoDB" id="7054791at2"/>
<reference evidence="3" key="1">
    <citation type="submission" date="2017-08" db="EMBL/GenBank/DDBJ databases">
        <title>Direct submision.</title>
        <authorList>
            <person name="Kim S.-J."/>
            <person name="Rhee S.-K."/>
        </authorList>
    </citation>
    <scope>NUCLEOTIDE SEQUENCE [LARGE SCALE GENOMIC DNA]</scope>
    <source>
        <strain evidence="3">GI5</strain>
    </source>
</reference>
<proteinExistence type="predicted"/>
<protein>
    <submittedName>
        <fullName evidence="2">Uncharacterized protein</fullName>
    </submittedName>
</protein>
<evidence type="ECO:0000313" key="3">
    <source>
        <dbReference type="Proteomes" id="UP000235116"/>
    </source>
</evidence>
<organism evidence="2 3">
    <name type="scientific">Ketobacter alkanivorans</name>
    <dbReference type="NCBI Taxonomy" id="1917421"/>
    <lineage>
        <taxon>Bacteria</taxon>
        <taxon>Pseudomonadati</taxon>
        <taxon>Pseudomonadota</taxon>
        <taxon>Gammaproteobacteria</taxon>
        <taxon>Pseudomonadales</taxon>
        <taxon>Ketobacteraceae</taxon>
        <taxon>Ketobacter</taxon>
    </lineage>
</organism>